<gene>
    <name evidence="1" type="ORF">SS50377_11449</name>
</gene>
<name>V6LUX2_9EUKA</name>
<organism evidence="1">
    <name type="scientific">Spironucleus salmonicida</name>
    <dbReference type="NCBI Taxonomy" id="348837"/>
    <lineage>
        <taxon>Eukaryota</taxon>
        <taxon>Metamonada</taxon>
        <taxon>Diplomonadida</taxon>
        <taxon>Hexamitidae</taxon>
        <taxon>Hexamitinae</taxon>
        <taxon>Spironucleus</taxon>
    </lineage>
</organism>
<reference evidence="1" key="1">
    <citation type="journal article" date="2014" name="PLoS Genet.">
        <title>The Genome of Spironucleus salmonicida Highlights a Fish Pathogen Adapted to Fluctuating Environments.</title>
        <authorList>
            <person name="Xu F."/>
            <person name="Jerlstrom-Hultqvist J."/>
            <person name="Einarsson E."/>
            <person name="Astvaldsson A."/>
            <person name="Svard S.G."/>
            <person name="Andersson J.O."/>
        </authorList>
    </citation>
    <scope>NUCLEOTIDE SEQUENCE</scope>
</reference>
<dbReference type="AlphaFoldDB" id="V6LUX2"/>
<protein>
    <submittedName>
        <fullName evidence="1">Uncharacterized protein</fullName>
    </submittedName>
</protein>
<accession>V6LUX2</accession>
<sequence>MQSVKNYFRYQHLYQRGGVTCLHGQRQEARQVCIECVDRYIKLDIIYIKLLNWCKNYLVVLNIYDKCMYGQQTNSFVTSKYKYITCTSTENAEYVQRQLLVVQKKHIVQCKCGAVFNDLAYAGSRNGSASLSKFIFRNTK</sequence>
<evidence type="ECO:0000313" key="1">
    <source>
        <dbReference type="EMBL" id="EST48375.1"/>
    </source>
</evidence>
<proteinExistence type="predicted"/>
<dbReference type="EMBL" id="KI545989">
    <property type="protein sequence ID" value="EST48375.1"/>
    <property type="molecule type" value="Genomic_DNA"/>
</dbReference>